<feature type="binding site" evidence="8">
    <location>
        <position position="224"/>
    </location>
    <ligand>
        <name>a divalent metal cation</name>
        <dbReference type="ChEBI" id="CHEBI:60240"/>
        <label>1</label>
    </ligand>
</feature>
<evidence type="ECO:0000313" key="12">
    <source>
        <dbReference type="EMBL" id="EFC48507.1"/>
    </source>
</evidence>
<feature type="binding site" evidence="8">
    <location>
        <position position="293"/>
    </location>
    <ligand>
        <name>a divalent metal cation</name>
        <dbReference type="ChEBI" id="CHEBI:60240"/>
        <label>2</label>
        <note>catalytic</note>
    </ligand>
</feature>
<evidence type="ECO:0000256" key="3">
    <source>
        <dbReference type="ARBA" id="ARBA00001954"/>
    </source>
</evidence>
<dbReference type="InterPro" id="IPR036005">
    <property type="entry name" value="Creatinase/aminopeptidase-like"/>
</dbReference>
<dbReference type="GO" id="GO:0004239">
    <property type="term" value="F:initiator methionyl aminopeptidase activity"/>
    <property type="evidence" value="ECO:0007669"/>
    <property type="project" value="UniProtKB-UniRule"/>
</dbReference>
<evidence type="ECO:0000259" key="11">
    <source>
        <dbReference type="Pfam" id="PF00557"/>
    </source>
</evidence>
<feature type="compositionally biased region" description="Basic and acidic residues" evidence="10">
    <location>
        <begin position="32"/>
        <end position="51"/>
    </location>
</feature>
<keyword evidence="13" id="KW-1185">Reference proteome</keyword>
<evidence type="ECO:0000256" key="10">
    <source>
        <dbReference type="SAM" id="MobiDB-lite"/>
    </source>
</evidence>
<comment type="function">
    <text evidence="8 9">Cotranslationally removes the N-terminal methionine from nascent proteins. The N-terminal methionine is often cleaved when the second residue in the primary sequence is small and uncharged (Met-Ala-, Cys, Gly, Pro, Ser, Thr, or Val).</text>
</comment>
<feature type="binding site" evidence="8">
    <location>
        <position position="213"/>
    </location>
    <ligand>
        <name>a divalent metal cation</name>
        <dbReference type="ChEBI" id="CHEBI:60240"/>
        <label>1</label>
    </ligand>
</feature>
<evidence type="ECO:0000256" key="1">
    <source>
        <dbReference type="ARBA" id="ARBA00000294"/>
    </source>
</evidence>
<evidence type="ECO:0000313" key="13">
    <source>
        <dbReference type="Proteomes" id="UP000006671"/>
    </source>
</evidence>
<protein>
    <recommendedName>
        <fullName evidence="8">Methionine aminopeptidase 2</fullName>
        <shortName evidence="8">MAP 2</shortName>
        <shortName evidence="8">MetAP 2</shortName>
        <ecNumber evidence="8">3.4.11.18</ecNumber>
    </recommendedName>
    <alternativeName>
        <fullName evidence="8">Peptidase M</fullName>
    </alternativeName>
</protein>
<dbReference type="Pfam" id="PF00557">
    <property type="entry name" value="Peptidase_M24"/>
    <property type="match status" value="1"/>
</dbReference>
<comment type="cofactor">
    <cofactor evidence="2">
        <name>Mn(2+)</name>
        <dbReference type="ChEBI" id="CHEBI:29035"/>
    </cofactor>
</comment>
<dbReference type="PRINTS" id="PR00599">
    <property type="entry name" value="MAPEPTIDASE"/>
</dbReference>
<dbReference type="AlphaFoldDB" id="D2V4F7"/>
<feature type="binding site" evidence="8">
    <location>
        <position position="423"/>
    </location>
    <ligand>
        <name>a divalent metal cation</name>
        <dbReference type="ChEBI" id="CHEBI:60240"/>
        <label>2</label>
        <note>catalytic</note>
    </ligand>
</feature>
<dbReference type="SMR" id="D2V4F7"/>
<keyword evidence="8" id="KW-0963">Cytoplasm</keyword>
<keyword evidence="5 8" id="KW-0645">Protease</keyword>
<comment type="subcellular location">
    <subcellularLocation>
        <location evidence="8">Cytoplasm</location>
    </subcellularLocation>
</comment>
<proteinExistence type="inferred from homology"/>
<comment type="catalytic activity">
    <reaction evidence="1 8 9">
        <text>Release of N-terminal amino acids, preferentially methionine, from peptides and arylamides.</text>
        <dbReference type="EC" id="3.4.11.18"/>
    </reaction>
</comment>
<evidence type="ECO:0000256" key="6">
    <source>
        <dbReference type="ARBA" id="ARBA00022723"/>
    </source>
</evidence>
<dbReference type="GO" id="GO:0005737">
    <property type="term" value="C:cytoplasm"/>
    <property type="evidence" value="ECO:0007669"/>
    <property type="project" value="UniProtKB-SubCell"/>
</dbReference>
<feature type="binding site" evidence="8">
    <location>
        <position position="301"/>
    </location>
    <ligand>
        <name>substrate</name>
    </ligand>
</feature>
<dbReference type="Gene3D" id="3.90.230.10">
    <property type="entry name" value="Creatinase/methionine aminopeptidase superfamily"/>
    <property type="match status" value="1"/>
</dbReference>
<dbReference type="OrthoDB" id="7848262at2759"/>
<dbReference type="KEGG" id="ngr:NAEGRDRAFT_77253"/>
<dbReference type="HAMAP" id="MF_03175">
    <property type="entry name" value="MetAP_2_euk"/>
    <property type="match status" value="1"/>
</dbReference>
<dbReference type="STRING" id="5762.D2V4F7"/>
<dbReference type="SUPFAM" id="SSF55920">
    <property type="entry name" value="Creatinase/aminopeptidase"/>
    <property type="match status" value="1"/>
</dbReference>
<dbReference type="PANTHER" id="PTHR45777:SF2">
    <property type="entry name" value="METHIONINE AMINOPEPTIDASE 2"/>
    <property type="match status" value="1"/>
</dbReference>
<feature type="domain" description="Peptidase M24" evidence="11">
    <location>
        <begin position="130"/>
        <end position="334"/>
    </location>
</feature>
<evidence type="ECO:0000256" key="7">
    <source>
        <dbReference type="ARBA" id="ARBA00022801"/>
    </source>
</evidence>
<dbReference type="SUPFAM" id="SSF46785">
    <property type="entry name" value="Winged helix' DNA-binding domain"/>
    <property type="match status" value="1"/>
</dbReference>
<keyword evidence="6 8" id="KW-0479">Metal-binding</keyword>
<keyword evidence="7 8" id="KW-0378">Hydrolase</keyword>
<organism evidence="13">
    <name type="scientific">Naegleria gruberi</name>
    <name type="common">Amoeba</name>
    <dbReference type="NCBI Taxonomy" id="5762"/>
    <lineage>
        <taxon>Eukaryota</taxon>
        <taxon>Discoba</taxon>
        <taxon>Heterolobosea</taxon>
        <taxon>Tetramitia</taxon>
        <taxon>Eutetramitia</taxon>
        <taxon>Vahlkampfiidae</taxon>
        <taxon>Naegleria</taxon>
    </lineage>
</organism>
<comment type="cofactor">
    <cofactor evidence="8">
        <name>Co(2+)</name>
        <dbReference type="ChEBI" id="CHEBI:48828"/>
    </cofactor>
    <cofactor evidence="8">
        <name>Zn(2+)</name>
        <dbReference type="ChEBI" id="CHEBI:29105"/>
    </cofactor>
    <cofactor evidence="8">
        <name>Mn(2+)</name>
        <dbReference type="ChEBI" id="CHEBI:29035"/>
    </cofactor>
    <cofactor evidence="8">
        <name>Fe(2+)</name>
        <dbReference type="ChEBI" id="CHEBI:29033"/>
    </cofactor>
    <text evidence="8">Binds 2 divalent metal cations per subunit. Has a high-affinity and a low affinity metal-binding site. The true nature of the physiological cofactor is under debate. The enzyme is active with cobalt, zinc, manganese or divalent iron ions. Most likely, methionine aminopeptidases function as mononuclear Fe(2+)-metalloproteases under physiological conditions, and the catalytically relevant metal-binding site has been assigned to the histidine-containing high-affinity site.</text>
</comment>
<feature type="binding site" evidence="8">
    <location>
        <position position="193"/>
    </location>
    <ligand>
        <name>substrate</name>
    </ligand>
</feature>
<comment type="cofactor">
    <cofactor evidence="3">
        <name>Fe(2+)</name>
        <dbReference type="ChEBI" id="CHEBI:29033"/>
    </cofactor>
</comment>
<dbReference type="GO" id="GO:0006508">
    <property type="term" value="P:proteolysis"/>
    <property type="evidence" value="ECO:0007669"/>
    <property type="project" value="UniProtKB-KW"/>
</dbReference>
<reference evidence="12 13" key="1">
    <citation type="journal article" date="2010" name="Cell">
        <title>The genome of Naegleria gruberi illuminates early eukaryotic versatility.</title>
        <authorList>
            <person name="Fritz-Laylin L.K."/>
            <person name="Prochnik S.E."/>
            <person name="Ginger M.L."/>
            <person name="Dacks J.B."/>
            <person name="Carpenter M.L."/>
            <person name="Field M.C."/>
            <person name="Kuo A."/>
            <person name="Paredez A."/>
            <person name="Chapman J."/>
            <person name="Pham J."/>
            <person name="Shu S."/>
            <person name="Neupane R."/>
            <person name="Cipriano M."/>
            <person name="Mancuso J."/>
            <person name="Tu H."/>
            <person name="Salamov A."/>
            <person name="Lindquist E."/>
            <person name="Shapiro H."/>
            <person name="Lucas S."/>
            <person name="Grigoriev I.V."/>
            <person name="Cande W.Z."/>
            <person name="Fulton C."/>
            <person name="Rokhsar D.S."/>
            <person name="Dawson S.C."/>
        </authorList>
    </citation>
    <scope>NUCLEOTIDE SEQUENCE [LARGE SCALE GENOMIC DNA]</scope>
    <source>
        <strain evidence="12 13">NEG-M</strain>
    </source>
</reference>
<dbReference type="GO" id="GO:0046872">
    <property type="term" value="F:metal ion binding"/>
    <property type="evidence" value="ECO:0007669"/>
    <property type="project" value="UniProtKB-UniRule"/>
</dbReference>
<dbReference type="FunCoup" id="D2V4F7">
    <property type="interactions" value="642"/>
</dbReference>
<dbReference type="GeneID" id="8849839"/>
<evidence type="ECO:0000256" key="9">
    <source>
        <dbReference type="RuleBase" id="RU003653"/>
    </source>
</evidence>
<dbReference type="EC" id="3.4.11.18" evidence="8"/>
<gene>
    <name evidence="12" type="ORF">NAEGRDRAFT_77253</name>
</gene>
<dbReference type="VEuPathDB" id="AmoebaDB:NAEGRDRAFT_77253"/>
<evidence type="ECO:0000256" key="5">
    <source>
        <dbReference type="ARBA" id="ARBA00022670"/>
    </source>
</evidence>
<dbReference type="CDD" id="cd01088">
    <property type="entry name" value="MetAP2"/>
    <property type="match status" value="1"/>
</dbReference>
<dbReference type="InterPro" id="IPR001714">
    <property type="entry name" value="Pept_M24_MAP"/>
</dbReference>
<feature type="binding site" evidence="8">
    <location>
        <position position="326"/>
    </location>
    <ligand>
        <name>a divalent metal cation</name>
        <dbReference type="ChEBI" id="CHEBI:60240"/>
        <label>2</label>
        <note>catalytic</note>
    </ligand>
</feature>
<dbReference type="Proteomes" id="UP000006671">
    <property type="component" value="Unassembled WGS sequence"/>
</dbReference>
<feature type="binding site" evidence="8">
    <location>
        <position position="224"/>
    </location>
    <ligand>
        <name>a divalent metal cation</name>
        <dbReference type="ChEBI" id="CHEBI:60240"/>
        <label>2</label>
        <note>catalytic</note>
    </ligand>
</feature>
<accession>D2V4F7</accession>
<dbReference type="Gene3D" id="1.10.10.10">
    <property type="entry name" value="Winged helix-like DNA-binding domain superfamily/Winged helix DNA-binding domain"/>
    <property type="match status" value="1"/>
</dbReference>
<name>D2V4F7_NAEGR</name>
<feature type="binding site" evidence="8">
    <location>
        <position position="423"/>
    </location>
    <ligand>
        <name>a divalent metal cation</name>
        <dbReference type="ChEBI" id="CHEBI:60240"/>
        <label>1</label>
    </ligand>
</feature>
<feature type="region of interest" description="Disordered" evidence="10">
    <location>
        <begin position="1"/>
        <end position="75"/>
    </location>
</feature>
<evidence type="ECO:0000256" key="2">
    <source>
        <dbReference type="ARBA" id="ARBA00001936"/>
    </source>
</evidence>
<dbReference type="eggNOG" id="KOG2775">
    <property type="taxonomic scope" value="Eukaryota"/>
</dbReference>
<dbReference type="InterPro" id="IPR000994">
    <property type="entry name" value="Pept_M24"/>
</dbReference>
<dbReference type="NCBIfam" id="TIGR00501">
    <property type="entry name" value="met_pdase_II"/>
    <property type="match status" value="1"/>
</dbReference>
<evidence type="ECO:0000256" key="8">
    <source>
        <dbReference type="HAMAP-Rule" id="MF_03175"/>
    </source>
</evidence>
<dbReference type="RefSeq" id="XP_002681251.1">
    <property type="nucleotide sequence ID" value="XM_002681205.1"/>
</dbReference>
<sequence length="442" mass="49832">MSIKKSTLSAQTLSTRGGGSTTSKKKNVKINSNDEMKFLMEMSKKNEKESSKSVQPTKNHPNKQKVWPTEQTQPEPTVPIKYLYKDGKFPEGEICELGQYDYKTKRFHPSELKPGAEERDEKLQERLKEARHAAEVHRTARKWFKDSVVKPGMKVIDAAEMYEAKARELLEADKKKSGLAFPLGCSINHVAAHYSPNGGDETVIGKDDVIKFDLGTHVNGTIIDSAFTMCWNDQYQPLLDAVKEATNMGVRTAGIDVRLGDVGAAIQEVMESYEVTINGKTHRVKSIENLCGHSIERYRVHSTKSVPIVASPDNTKMEENEFFAIETFGTTGKGYVVEEGVSSHYGREFTYHGDGSELRNKESRELLKVINDHFGSIPFCRRYLDRTGQKKYLVALRDLVNNGIVHEYPPFVDVKGCHTAQFEHTIFLRPTCKEVLSRGSDY</sequence>
<dbReference type="PANTHER" id="PTHR45777">
    <property type="entry name" value="METHIONINE AMINOPEPTIDASE 2"/>
    <property type="match status" value="1"/>
</dbReference>
<comment type="similarity">
    <text evidence="8">Belongs to the peptidase M24A family. Methionine aminopeptidase eukaryotic type 2 subfamily.</text>
</comment>
<dbReference type="InterPro" id="IPR036390">
    <property type="entry name" value="WH_DNA-bd_sf"/>
</dbReference>
<keyword evidence="4 8" id="KW-0031">Aminopeptidase</keyword>
<dbReference type="InterPro" id="IPR002468">
    <property type="entry name" value="Pept_M24A_MAP2"/>
</dbReference>
<dbReference type="EMBL" id="GG738851">
    <property type="protein sequence ID" value="EFC48507.1"/>
    <property type="molecule type" value="Genomic_DNA"/>
</dbReference>
<evidence type="ECO:0000256" key="4">
    <source>
        <dbReference type="ARBA" id="ARBA00022438"/>
    </source>
</evidence>
<feature type="compositionally biased region" description="Polar residues" evidence="10">
    <location>
        <begin position="1"/>
        <end position="13"/>
    </location>
</feature>
<dbReference type="InterPro" id="IPR050247">
    <property type="entry name" value="Met_Aminopeptidase_Type2"/>
</dbReference>
<dbReference type="GO" id="GO:0070006">
    <property type="term" value="F:metalloaminopeptidase activity"/>
    <property type="evidence" value="ECO:0007669"/>
    <property type="project" value="UniProtKB-UniRule"/>
</dbReference>
<dbReference type="InParanoid" id="D2V4F7"/>
<dbReference type="InterPro" id="IPR036388">
    <property type="entry name" value="WH-like_DNA-bd_sf"/>
</dbReference>